<comment type="caution">
    <text evidence="3">The sequence shown here is derived from an EMBL/GenBank/DDBJ whole genome shotgun (WGS) entry which is preliminary data.</text>
</comment>
<proteinExistence type="predicted"/>
<dbReference type="PANTHER" id="PTHR35369:SF2">
    <property type="entry name" value="BLR3025 PROTEIN"/>
    <property type="match status" value="1"/>
</dbReference>
<dbReference type="InterPro" id="IPR050356">
    <property type="entry name" value="SulA_CellDiv_inhibitor"/>
</dbReference>
<gene>
    <name evidence="3" type="ORF">ENI96_14780</name>
</gene>
<dbReference type="InterPro" id="IPR043502">
    <property type="entry name" value="DNA/RNA_pol_sf"/>
</dbReference>
<dbReference type="GO" id="GO:0006281">
    <property type="term" value="P:DNA repair"/>
    <property type="evidence" value="ECO:0007669"/>
    <property type="project" value="InterPro"/>
</dbReference>
<dbReference type="AlphaFoldDB" id="A0A831WA57"/>
<evidence type="ECO:0000313" key="3">
    <source>
        <dbReference type="EMBL" id="HEB97685.1"/>
    </source>
</evidence>
<dbReference type="Proteomes" id="UP000886251">
    <property type="component" value="Unassembled WGS sequence"/>
</dbReference>
<dbReference type="Pfam" id="PF00817">
    <property type="entry name" value="IMS"/>
    <property type="match status" value="1"/>
</dbReference>
<reference evidence="3" key="1">
    <citation type="journal article" date="2020" name="mSystems">
        <title>Genome- and Community-Level Interaction Insights into Carbon Utilization and Element Cycling Functions of Hydrothermarchaeota in Hydrothermal Sediment.</title>
        <authorList>
            <person name="Zhou Z."/>
            <person name="Liu Y."/>
            <person name="Xu W."/>
            <person name="Pan J."/>
            <person name="Luo Z.H."/>
            <person name="Li M."/>
        </authorList>
    </citation>
    <scope>NUCLEOTIDE SEQUENCE [LARGE SCALE GENOMIC DNA]</scope>
    <source>
        <strain evidence="3">HyVt-443</strain>
    </source>
</reference>
<protein>
    <submittedName>
        <fullName evidence="3">DNA polymerase Y family protein</fullName>
    </submittedName>
</protein>
<sequence>MPGNILYSANIPGLRMEYSTLKPDFSDRVKYPGWLAIHLPRLPLEVLAQEDGLPLAVAERQGGRRRILLCNAAAAAAGVAPGQAPAAARALSGGLRILARNPRRERMALEELALWAGRFTSRVVLEWPHGLLLELAGSYRLFGGPGRLTDALERDLQRTGHLCHTALAPTPAAAMLLARAGRRERVTDLPGLPRALAPTALGLLPLSGEQRQDLQDLGIRTLGELLALPAAGLARRLGPEPAAWLERLLGRQPDPRPPFPFPDRFHQRLELPAEVSSRQALSFAAHRLLLALAGFLTARQAGCRRLCWSLGLGEGREQGFVLGLQLPERDPERLLELLRQRLERVRLAAPVREIGLRVEELEPLAGRPAGLFPETPARPDPGLPERLQARLGEGAVCGLEVVPDHRPERAWRRTEPGAGGCTEAGHRPWCGRPPWLLPAPRPLPVDGRGRPCLDGPLSLEGERERIETGWWDGRPVARDYFVARTASGARAWIYRELGGGGRWYLHGWY</sequence>
<accession>A0A831WA57</accession>
<feature type="domain" description="UmuC" evidence="2">
    <location>
        <begin position="52"/>
        <end position="177"/>
    </location>
</feature>
<dbReference type="CDD" id="cd03468">
    <property type="entry name" value="PolY_like"/>
    <property type="match status" value="1"/>
</dbReference>
<dbReference type="EMBL" id="DRKP01000187">
    <property type="protein sequence ID" value="HEB97685.1"/>
    <property type="molecule type" value="Genomic_DNA"/>
</dbReference>
<name>A0A831WA57_9GAMM</name>
<evidence type="ECO:0000256" key="1">
    <source>
        <dbReference type="ARBA" id="ARBA00022763"/>
    </source>
</evidence>
<evidence type="ECO:0000259" key="2">
    <source>
        <dbReference type="Pfam" id="PF00817"/>
    </source>
</evidence>
<dbReference type="SUPFAM" id="SSF56672">
    <property type="entry name" value="DNA/RNA polymerases"/>
    <property type="match status" value="1"/>
</dbReference>
<dbReference type="InterPro" id="IPR001126">
    <property type="entry name" value="UmuC"/>
</dbReference>
<organism evidence="3">
    <name type="scientific">Sedimenticola thiotaurini</name>
    <dbReference type="NCBI Taxonomy" id="1543721"/>
    <lineage>
        <taxon>Bacteria</taxon>
        <taxon>Pseudomonadati</taxon>
        <taxon>Pseudomonadota</taxon>
        <taxon>Gammaproteobacteria</taxon>
        <taxon>Chromatiales</taxon>
        <taxon>Sedimenticolaceae</taxon>
        <taxon>Sedimenticola</taxon>
    </lineage>
</organism>
<dbReference type="PANTHER" id="PTHR35369">
    <property type="entry name" value="BLR3025 PROTEIN-RELATED"/>
    <property type="match status" value="1"/>
</dbReference>
<keyword evidence="1" id="KW-0227">DNA damage</keyword>